<evidence type="ECO:0000313" key="2">
    <source>
        <dbReference type="Proteomes" id="UP001629744"/>
    </source>
</evidence>
<dbReference type="EMBL" id="JBDLNU010000007">
    <property type="protein sequence ID" value="MFM1731367.1"/>
    <property type="molecule type" value="Genomic_DNA"/>
</dbReference>
<dbReference type="Proteomes" id="UP001629744">
    <property type="component" value="Unassembled WGS sequence"/>
</dbReference>
<organism evidence="1 2">
    <name type="scientific">Prescottella soli</name>
    <dbReference type="NCBI Taxonomy" id="1543852"/>
    <lineage>
        <taxon>Bacteria</taxon>
        <taxon>Bacillati</taxon>
        <taxon>Actinomycetota</taxon>
        <taxon>Actinomycetes</taxon>
        <taxon>Mycobacteriales</taxon>
        <taxon>Nocardiaceae</taxon>
        <taxon>Prescottella</taxon>
    </lineage>
</organism>
<dbReference type="RefSeq" id="WP_348605380.1">
    <property type="nucleotide sequence ID" value="NZ_CP157276.1"/>
</dbReference>
<comment type="caution">
    <text evidence="1">The sequence shown here is derived from an EMBL/GenBank/DDBJ whole genome shotgun (WGS) entry which is preliminary data.</text>
</comment>
<accession>A0ABW9G190</accession>
<name>A0ABW9G190_9NOCA</name>
<gene>
    <name evidence="1" type="ORF">ABEU19_004930</name>
</gene>
<protein>
    <submittedName>
        <fullName evidence="1">Uncharacterized protein</fullName>
    </submittedName>
</protein>
<evidence type="ECO:0000313" key="1">
    <source>
        <dbReference type="EMBL" id="MFM1731367.1"/>
    </source>
</evidence>
<reference evidence="1 2" key="1">
    <citation type="submission" date="2023-11" db="EMBL/GenBank/DDBJ databases">
        <authorList>
            <person name="Val-Calvo J."/>
            <person name="Scortti M."/>
            <person name="Vazquez-Boland J."/>
        </authorList>
    </citation>
    <scope>NUCLEOTIDE SEQUENCE [LARGE SCALE GENOMIC DNA]</scope>
    <source>
        <strain evidence="1 2">DSM 46662</strain>
    </source>
</reference>
<proteinExistence type="predicted"/>
<keyword evidence="2" id="KW-1185">Reference proteome</keyword>
<sequence length="41" mass="4276">MGSLYAILDALQPQIHVLLGSLDPLPSILLSSVDLSSLGDL</sequence>